<keyword evidence="1" id="KW-0472">Membrane</keyword>
<feature type="transmembrane region" description="Helical" evidence="1">
    <location>
        <begin position="201"/>
        <end position="222"/>
    </location>
</feature>
<dbReference type="OrthoDB" id="5803809at2759"/>
<dbReference type="AlphaFoldDB" id="A0A0B2VHB5"/>
<dbReference type="EMBL" id="JPKZ01001280">
    <property type="protein sequence ID" value="KHN82916.1"/>
    <property type="molecule type" value="Genomic_DNA"/>
</dbReference>
<keyword evidence="3" id="KW-1185">Reference proteome</keyword>
<feature type="transmembrane region" description="Helical" evidence="1">
    <location>
        <begin position="167"/>
        <end position="189"/>
    </location>
</feature>
<sequence>MFTFDGAYFVSGSSNFRVSNFVGFPLFYFTVLTVVVNCSRCDCRAGRTATRLAMDVLLILKAVEFVFTFLVLMLLVLWPTHLCSQVSDVDLEAAYSNDAQCALEIQEHIELVKNDTRISIWTEYDSINKKNITVRNERNELMFRRERPNFMCAILSIKSKFDDEIGYSYLIVPVIACSVVLISVAVHLFGIALNKCHTHQLYLFVALIGWLIVALALFIIGIKWDESAKIFKMHFGASFPDLWRACDIIAWIYACVNVAQICLIAFYSKLSIRLEKPSTRVTLVLNKSVFDVDEPAYPLNEDWANRSSNKHLWM</sequence>
<feature type="transmembrane region" description="Helical" evidence="1">
    <location>
        <begin position="20"/>
        <end position="38"/>
    </location>
</feature>
<evidence type="ECO:0000313" key="3">
    <source>
        <dbReference type="Proteomes" id="UP000031036"/>
    </source>
</evidence>
<keyword evidence="1" id="KW-0812">Transmembrane</keyword>
<feature type="transmembrane region" description="Helical" evidence="1">
    <location>
        <begin position="242"/>
        <end position="267"/>
    </location>
</feature>
<comment type="caution">
    <text evidence="2">The sequence shown here is derived from an EMBL/GenBank/DDBJ whole genome shotgun (WGS) entry which is preliminary data.</text>
</comment>
<gene>
    <name evidence="2" type="ORF">Tcan_14203</name>
</gene>
<organism evidence="2 3">
    <name type="scientific">Toxocara canis</name>
    <name type="common">Canine roundworm</name>
    <dbReference type="NCBI Taxonomy" id="6265"/>
    <lineage>
        <taxon>Eukaryota</taxon>
        <taxon>Metazoa</taxon>
        <taxon>Ecdysozoa</taxon>
        <taxon>Nematoda</taxon>
        <taxon>Chromadorea</taxon>
        <taxon>Rhabditida</taxon>
        <taxon>Spirurina</taxon>
        <taxon>Ascaridomorpha</taxon>
        <taxon>Ascaridoidea</taxon>
        <taxon>Toxocaridae</taxon>
        <taxon>Toxocara</taxon>
    </lineage>
</organism>
<accession>A0A0B2VHB5</accession>
<dbReference type="Proteomes" id="UP000031036">
    <property type="component" value="Unassembled WGS sequence"/>
</dbReference>
<feature type="transmembrane region" description="Helical" evidence="1">
    <location>
        <begin position="58"/>
        <end position="78"/>
    </location>
</feature>
<dbReference type="OMA" id="IDFNWNG"/>
<reference evidence="2 3" key="1">
    <citation type="submission" date="2014-11" db="EMBL/GenBank/DDBJ databases">
        <title>Genetic blueprint of the zoonotic pathogen Toxocara canis.</title>
        <authorList>
            <person name="Zhu X.-Q."/>
            <person name="Korhonen P.K."/>
            <person name="Cai H."/>
            <person name="Young N.D."/>
            <person name="Nejsum P."/>
            <person name="von Samson-Himmelstjerna G."/>
            <person name="Boag P.R."/>
            <person name="Tan P."/>
            <person name="Li Q."/>
            <person name="Min J."/>
            <person name="Yang Y."/>
            <person name="Wang X."/>
            <person name="Fang X."/>
            <person name="Hall R.S."/>
            <person name="Hofmann A."/>
            <person name="Sternberg P.W."/>
            <person name="Jex A.R."/>
            <person name="Gasser R.B."/>
        </authorList>
    </citation>
    <scope>NUCLEOTIDE SEQUENCE [LARGE SCALE GENOMIC DNA]</scope>
    <source>
        <strain evidence="2">PN_DK_2014</strain>
    </source>
</reference>
<evidence type="ECO:0000313" key="2">
    <source>
        <dbReference type="EMBL" id="KHN82916.1"/>
    </source>
</evidence>
<name>A0A0B2VHB5_TOXCA</name>
<keyword evidence="1" id="KW-1133">Transmembrane helix</keyword>
<evidence type="ECO:0000256" key="1">
    <source>
        <dbReference type="SAM" id="Phobius"/>
    </source>
</evidence>
<protein>
    <submittedName>
        <fullName evidence="2">Uncharacterized protein</fullName>
    </submittedName>
</protein>
<proteinExistence type="predicted"/>